<protein>
    <submittedName>
        <fullName evidence="1">Uncharacterized protein</fullName>
    </submittedName>
</protein>
<dbReference type="RefSeq" id="WP_188966424.1">
    <property type="nucleotide sequence ID" value="NZ_BMKW01000003.1"/>
</dbReference>
<organism evidence="1 2">
    <name type="scientific">Neoroseomonas lacus</name>
    <dbReference type="NCBI Taxonomy" id="287609"/>
    <lineage>
        <taxon>Bacteria</taxon>
        <taxon>Pseudomonadati</taxon>
        <taxon>Pseudomonadota</taxon>
        <taxon>Alphaproteobacteria</taxon>
        <taxon>Acetobacterales</taxon>
        <taxon>Acetobacteraceae</taxon>
        <taxon>Neoroseomonas</taxon>
    </lineage>
</organism>
<dbReference type="Proteomes" id="UP000661507">
    <property type="component" value="Unassembled WGS sequence"/>
</dbReference>
<accession>A0A917NL68</accession>
<proteinExistence type="predicted"/>
<name>A0A917NL68_9PROT</name>
<reference evidence="1" key="2">
    <citation type="submission" date="2020-09" db="EMBL/GenBank/DDBJ databases">
        <authorList>
            <person name="Sun Q."/>
            <person name="Zhou Y."/>
        </authorList>
    </citation>
    <scope>NUCLEOTIDE SEQUENCE</scope>
    <source>
        <strain evidence="1">CGMCC 1.3617</strain>
    </source>
</reference>
<evidence type="ECO:0000313" key="2">
    <source>
        <dbReference type="Proteomes" id="UP000661507"/>
    </source>
</evidence>
<reference evidence="1" key="1">
    <citation type="journal article" date="2014" name="Int. J. Syst. Evol. Microbiol.">
        <title>Complete genome sequence of Corynebacterium casei LMG S-19264T (=DSM 44701T), isolated from a smear-ripened cheese.</title>
        <authorList>
            <consortium name="US DOE Joint Genome Institute (JGI-PGF)"/>
            <person name="Walter F."/>
            <person name="Albersmeier A."/>
            <person name="Kalinowski J."/>
            <person name="Ruckert C."/>
        </authorList>
    </citation>
    <scope>NUCLEOTIDE SEQUENCE</scope>
    <source>
        <strain evidence="1">CGMCC 1.3617</strain>
    </source>
</reference>
<sequence length="53" mass="6416">MICALWRDTDPALRSGVLWEMAMLAMPREVEEWLGIIENWDRPYRLRRVERAN</sequence>
<keyword evidence="2" id="KW-1185">Reference proteome</keyword>
<comment type="caution">
    <text evidence="1">The sequence shown here is derived from an EMBL/GenBank/DDBJ whole genome shotgun (WGS) entry which is preliminary data.</text>
</comment>
<evidence type="ECO:0000313" key="1">
    <source>
        <dbReference type="EMBL" id="GGJ09519.1"/>
    </source>
</evidence>
<dbReference type="EMBL" id="BMKW01000003">
    <property type="protein sequence ID" value="GGJ09519.1"/>
    <property type="molecule type" value="Genomic_DNA"/>
</dbReference>
<gene>
    <name evidence="1" type="ORF">GCM10011320_15650</name>
</gene>
<dbReference type="AlphaFoldDB" id="A0A917NL68"/>